<comment type="similarity">
    <text evidence="2">Belongs to the LAMTOR4 family.</text>
</comment>
<dbReference type="GO" id="GO:0071230">
    <property type="term" value="P:cellular response to amino acid stimulus"/>
    <property type="evidence" value="ECO:0007669"/>
    <property type="project" value="InterPro"/>
</dbReference>
<dbReference type="EMBL" id="KB008103">
    <property type="protein sequence ID" value="ELR13115.1"/>
    <property type="molecule type" value="Genomic_DNA"/>
</dbReference>
<dbReference type="GO" id="GO:0005764">
    <property type="term" value="C:lysosome"/>
    <property type="evidence" value="ECO:0007669"/>
    <property type="project" value="UniProtKB-SubCell"/>
</dbReference>
<proteinExistence type="inferred from homology"/>
<evidence type="ECO:0000256" key="2">
    <source>
        <dbReference type="ARBA" id="ARBA00010627"/>
    </source>
</evidence>
<dbReference type="Proteomes" id="UP000011083">
    <property type="component" value="Unassembled WGS sequence"/>
</dbReference>
<evidence type="ECO:0000256" key="4">
    <source>
        <dbReference type="ARBA" id="ARBA00032690"/>
    </source>
</evidence>
<dbReference type="GeneID" id="14913263"/>
<dbReference type="VEuPathDB" id="AmoebaDB:ACA1_098120"/>
<dbReference type="InterPro" id="IPR034601">
    <property type="entry name" value="LAMTOR4"/>
</dbReference>
<dbReference type="PANTHER" id="PTHR33967:SF1">
    <property type="entry name" value="RAGULATOR COMPLEX PROTEIN LAMTOR4"/>
    <property type="match status" value="1"/>
</dbReference>
<comment type="subcellular location">
    <subcellularLocation>
        <location evidence="1">Lysosome</location>
    </subcellularLocation>
</comment>
<dbReference type="GO" id="GO:0071986">
    <property type="term" value="C:Ragulator complex"/>
    <property type="evidence" value="ECO:0007669"/>
    <property type="project" value="InterPro"/>
</dbReference>
<dbReference type="GO" id="GO:0005085">
    <property type="term" value="F:guanyl-nucleotide exchange factor activity"/>
    <property type="evidence" value="ECO:0007669"/>
    <property type="project" value="TreeGrafter"/>
</dbReference>
<accession>L8GJA1</accession>
<evidence type="ECO:0000313" key="6">
    <source>
        <dbReference type="Proteomes" id="UP000011083"/>
    </source>
</evidence>
<dbReference type="AlphaFoldDB" id="L8GJA1"/>
<keyword evidence="3" id="KW-0458">Lysosome</keyword>
<reference evidence="5 6" key="1">
    <citation type="journal article" date="2013" name="Genome Biol.">
        <title>Genome of Acanthamoeba castellanii highlights extensive lateral gene transfer and early evolution of tyrosine kinase signaling.</title>
        <authorList>
            <person name="Clarke M."/>
            <person name="Lohan A.J."/>
            <person name="Liu B."/>
            <person name="Lagkouvardos I."/>
            <person name="Roy S."/>
            <person name="Zafar N."/>
            <person name="Bertelli C."/>
            <person name="Schilde C."/>
            <person name="Kianianmomeni A."/>
            <person name="Burglin T.R."/>
            <person name="Frech C."/>
            <person name="Turcotte B."/>
            <person name="Kopec K.O."/>
            <person name="Synnott J.M."/>
            <person name="Choo C."/>
            <person name="Paponov I."/>
            <person name="Finkler A."/>
            <person name="Soon Heng Tan C."/>
            <person name="Hutchins A.P."/>
            <person name="Weinmeier T."/>
            <person name="Rattei T."/>
            <person name="Chu J.S."/>
            <person name="Gimenez G."/>
            <person name="Irimia M."/>
            <person name="Rigden D.J."/>
            <person name="Fitzpatrick D.A."/>
            <person name="Lorenzo-Morales J."/>
            <person name="Bateman A."/>
            <person name="Chiu C.H."/>
            <person name="Tang P."/>
            <person name="Hegemann P."/>
            <person name="Fromm H."/>
            <person name="Raoult D."/>
            <person name="Greub G."/>
            <person name="Miranda-Saavedra D."/>
            <person name="Chen N."/>
            <person name="Nash P."/>
            <person name="Ginger M.L."/>
            <person name="Horn M."/>
            <person name="Schaap P."/>
            <person name="Caler L."/>
            <person name="Loftus B."/>
        </authorList>
    </citation>
    <scope>NUCLEOTIDE SEQUENCE [LARGE SCALE GENOMIC DNA]</scope>
    <source>
        <strain evidence="5 6">Neff</strain>
    </source>
</reference>
<protein>
    <recommendedName>
        <fullName evidence="4">Late endosomal/lysosomal adaptor and MAPK and MTOR activator 4</fullName>
    </recommendedName>
</protein>
<evidence type="ECO:0000256" key="3">
    <source>
        <dbReference type="ARBA" id="ARBA00023228"/>
    </source>
</evidence>
<organism evidence="5 6">
    <name type="scientific">Acanthamoeba castellanii (strain ATCC 30010 / Neff)</name>
    <dbReference type="NCBI Taxonomy" id="1257118"/>
    <lineage>
        <taxon>Eukaryota</taxon>
        <taxon>Amoebozoa</taxon>
        <taxon>Discosea</taxon>
        <taxon>Longamoebia</taxon>
        <taxon>Centramoebida</taxon>
        <taxon>Acanthamoebidae</taxon>
        <taxon>Acanthamoeba</taxon>
    </lineage>
</organism>
<name>L8GJA1_ACACF</name>
<sequence length="68" mass="7609">MWRDRWSSGDLAEDPDLPNIIVSLLQDVNAIVKNSGKESPFKRLTVAFSQSSFVVTIANGKIYVVKKK</sequence>
<dbReference type="PANTHER" id="PTHR33967">
    <property type="entry name" value="RAGULATOR COMPLEX PROTEIN LAMTOR4"/>
    <property type="match status" value="1"/>
</dbReference>
<dbReference type="RefSeq" id="XP_004335128.1">
    <property type="nucleotide sequence ID" value="XM_004335080.1"/>
</dbReference>
<keyword evidence="6" id="KW-1185">Reference proteome</keyword>
<dbReference type="OrthoDB" id="275011at2759"/>
<dbReference type="KEGG" id="acan:ACA1_098120"/>
<gene>
    <name evidence="5" type="ORF">ACA1_098120</name>
</gene>
<dbReference type="GO" id="GO:0032008">
    <property type="term" value="P:positive regulation of TOR signaling"/>
    <property type="evidence" value="ECO:0007669"/>
    <property type="project" value="InterPro"/>
</dbReference>
<evidence type="ECO:0000256" key="1">
    <source>
        <dbReference type="ARBA" id="ARBA00004371"/>
    </source>
</evidence>
<evidence type="ECO:0000313" key="5">
    <source>
        <dbReference type="EMBL" id="ELR13115.1"/>
    </source>
</evidence>